<name>A0A2S2P9B8_SCHGA</name>
<proteinExistence type="predicted"/>
<dbReference type="EMBL" id="GGMR01012887">
    <property type="protein sequence ID" value="MBY25506.1"/>
    <property type="molecule type" value="Transcribed_RNA"/>
</dbReference>
<gene>
    <name evidence="1" type="ORF">g.1366</name>
</gene>
<sequence>MKRVIQKQLQNKNGESLQNQQKLSTKKVEPLKIYFLERNNNFLNLKLIHLIELFISHNHKALVNEYKILEIPCILSKMIEKEVQSEVDTECQRCLLDFLNEVEKSVDTDFLNFILTEQNAYDIVLPPMIDSYFPLNLNENAFYMNNIVVDSTQIINIFNETKM</sequence>
<protein>
    <submittedName>
        <fullName evidence="1">Uncharacterized protein</fullName>
    </submittedName>
</protein>
<dbReference type="AlphaFoldDB" id="A0A2S2P9B8"/>
<evidence type="ECO:0000313" key="1">
    <source>
        <dbReference type="EMBL" id="MBY25506.1"/>
    </source>
</evidence>
<reference evidence="1" key="1">
    <citation type="submission" date="2018-04" db="EMBL/GenBank/DDBJ databases">
        <title>Transcriptome of Schizaphis graminum biotype I.</title>
        <authorList>
            <person name="Scully E.D."/>
            <person name="Geib S.M."/>
            <person name="Palmer N.A."/>
            <person name="Koch K."/>
            <person name="Bradshaw J."/>
            <person name="Heng-Moss T."/>
            <person name="Sarath G."/>
        </authorList>
    </citation>
    <scope>NUCLEOTIDE SEQUENCE</scope>
</reference>
<accession>A0A2S2P9B8</accession>
<organism evidence="1">
    <name type="scientific">Schizaphis graminum</name>
    <name type="common">Green bug aphid</name>
    <dbReference type="NCBI Taxonomy" id="13262"/>
    <lineage>
        <taxon>Eukaryota</taxon>
        <taxon>Metazoa</taxon>
        <taxon>Ecdysozoa</taxon>
        <taxon>Arthropoda</taxon>
        <taxon>Hexapoda</taxon>
        <taxon>Insecta</taxon>
        <taxon>Pterygota</taxon>
        <taxon>Neoptera</taxon>
        <taxon>Paraneoptera</taxon>
        <taxon>Hemiptera</taxon>
        <taxon>Sternorrhyncha</taxon>
        <taxon>Aphidomorpha</taxon>
        <taxon>Aphidoidea</taxon>
        <taxon>Aphididae</taxon>
        <taxon>Aphidini</taxon>
        <taxon>Schizaphis</taxon>
    </lineage>
</organism>